<dbReference type="RefSeq" id="WP_027850606.1">
    <property type="nucleotide sequence ID" value="NZ_BSOR01000008.1"/>
</dbReference>
<dbReference type="EMBL" id="BSOR01000008">
    <property type="protein sequence ID" value="GLR62998.1"/>
    <property type="molecule type" value="Genomic_DNA"/>
</dbReference>
<feature type="transmembrane region" description="Helical" evidence="1">
    <location>
        <begin position="79"/>
        <end position="98"/>
    </location>
</feature>
<dbReference type="Pfam" id="PF00892">
    <property type="entry name" value="EamA"/>
    <property type="match status" value="2"/>
</dbReference>
<dbReference type="Proteomes" id="UP001156682">
    <property type="component" value="Unassembled WGS sequence"/>
</dbReference>
<feature type="transmembrane region" description="Helical" evidence="1">
    <location>
        <begin position="263"/>
        <end position="280"/>
    </location>
</feature>
<evidence type="ECO:0000259" key="2">
    <source>
        <dbReference type="Pfam" id="PF00892"/>
    </source>
</evidence>
<feature type="transmembrane region" description="Helical" evidence="1">
    <location>
        <begin position="110"/>
        <end position="130"/>
    </location>
</feature>
<protein>
    <submittedName>
        <fullName evidence="3">Membrane protein</fullName>
    </submittedName>
</protein>
<keyword evidence="4" id="KW-1185">Reference proteome</keyword>
<feature type="transmembrane region" description="Helical" evidence="1">
    <location>
        <begin position="56"/>
        <end position="73"/>
    </location>
</feature>
<feature type="transmembrane region" description="Helical" evidence="1">
    <location>
        <begin position="208"/>
        <end position="226"/>
    </location>
</feature>
<keyword evidence="1" id="KW-1133">Transmembrane helix</keyword>
<proteinExistence type="predicted"/>
<comment type="caution">
    <text evidence="3">The sequence shown here is derived from an EMBL/GenBank/DDBJ whole genome shotgun (WGS) entry which is preliminary data.</text>
</comment>
<organism evidence="3 4">
    <name type="scientific">Marinospirillum insulare</name>
    <dbReference type="NCBI Taxonomy" id="217169"/>
    <lineage>
        <taxon>Bacteria</taxon>
        <taxon>Pseudomonadati</taxon>
        <taxon>Pseudomonadota</taxon>
        <taxon>Gammaproteobacteria</taxon>
        <taxon>Oceanospirillales</taxon>
        <taxon>Oceanospirillaceae</taxon>
        <taxon>Marinospirillum</taxon>
    </lineage>
</organism>
<dbReference type="PANTHER" id="PTHR22911:SF130">
    <property type="entry name" value="BIOTIN TRANSPORTER"/>
    <property type="match status" value="1"/>
</dbReference>
<evidence type="ECO:0000313" key="4">
    <source>
        <dbReference type="Proteomes" id="UP001156682"/>
    </source>
</evidence>
<keyword evidence="1" id="KW-0472">Membrane</keyword>
<dbReference type="PANTHER" id="PTHR22911">
    <property type="entry name" value="ACYL-MALONYL CONDENSING ENZYME-RELATED"/>
    <property type="match status" value="1"/>
</dbReference>
<dbReference type="InterPro" id="IPR037185">
    <property type="entry name" value="EmrE-like"/>
</dbReference>
<feature type="domain" description="EamA" evidence="2">
    <location>
        <begin position="139"/>
        <end position="279"/>
    </location>
</feature>
<dbReference type="InterPro" id="IPR000620">
    <property type="entry name" value="EamA_dom"/>
</dbReference>
<gene>
    <name evidence="3" type="ORF">GCM10007878_04330</name>
</gene>
<dbReference type="SUPFAM" id="SSF103481">
    <property type="entry name" value="Multidrug resistance efflux transporter EmrE"/>
    <property type="match status" value="2"/>
</dbReference>
<sequence length="296" mass="32891">MIYLWSVTFLWAFSFSLIGVYLSGSVDAYFAVLTRTFLASLVFLPLLKFARIPLKLALKLMLIGGFQLGVMYLCLYQSFSYLTVPEVVLFTIFTPIYITLANDLLQGRFTLWYLLTASLAVVGAGIIRLNAISADFFVGFLLVQAANLCFGLSQVAYKHLMANLKSSASHLKHRDVFGYFYLGALLVASLGMFLFGNWQKLPTTSTQWIVLLWLGLVASGIGYFLWNKGATLVDAGALAIMNNALVPAGLLVNLIIWNRDVDWLRLSLGGLVILLALLINERWVKPRVELQEVKAG</sequence>
<feature type="transmembrane region" description="Helical" evidence="1">
    <location>
        <begin position="136"/>
        <end position="157"/>
    </location>
</feature>
<feature type="transmembrane region" description="Helical" evidence="1">
    <location>
        <begin position="29"/>
        <end position="49"/>
    </location>
</feature>
<name>A0ABQ5ZVD9_9GAMM</name>
<evidence type="ECO:0000256" key="1">
    <source>
        <dbReference type="SAM" id="Phobius"/>
    </source>
</evidence>
<feature type="transmembrane region" description="Helical" evidence="1">
    <location>
        <begin position="178"/>
        <end position="196"/>
    </location>
</feature>
<feature type="transmembrane region" description="Helical" evidence="1">
    <location>
        <begin position="238"/>
        <end position="257"/>
    </location>
</feature>
<keyword evidence="1" id="KW-0812">Transmembrane</keyword>
<accession>A0ABQ5ZVD9</accession>
<feature type="domain" description="EamA" evidence="2">
    <location>
        <begin position="3"/>
        <end position="127"/>
    </location>
</feature>
<evidence type="ECO:0000313" key="3">
    <source>
        <dbReference type="EMBL" id="GLR62998.1"/>
    </source>
</evidence>
<reference evidence="4" key="1">
    <citation type="journal article" date="2019" name="Int. J. Syst. Evol. Microbiol.">
        <title>The Global Catalogue of Microorganisms (GCM) 10K type strain sequencing project: providing services to taxonomists for standard genome sequencing and annotation.</title>
        <authorList>
            <consortium name="The Broad Institute Genomics Platform"/>
            <consortium name="The Broad Institute Genome Sequencing Center for Infectious Disease"/>
            <person name="Wu L."/>
            <person name="Ma J."/>
        </authorList>
    </citation>
    <scope>NUCLEOTIDE SEQUENCE [LARGE SCALE GENOMIC DNA]</scope>
    <source>
        <strain evidence="4">NBRC 100033</strain>
    </source>
</reference>